<name>A0A5C4NML2_9RHOB</name>
<dbReference type="Pfam" id="PF00881">
    <property type="entry name" value="Nitroreductase"/>
    <property type="match status" value="1"/>
</dbReference>
<evidence type="ECO:0000313" key="10">
    <source>
        <dbReference type="EMBL" id="TNC74648.1"/>
    </source>
</evidence>
<dbReference type="PANTHER" id="PTHR43821">
    <property type="entry name" value="NAD(P)H NITROREDUCTASE YDJA-RELATED"/>
    <property type="match status" value="1"/>
</dbReference>
<evidence type="ECO:0000256" key="3">
    <source>
        <dbReference type="ARBA" id="ARBA00022643"/>
    </source>
</evidence>
<dbReference type="CDD" id="cd02135">
    <property type="entry name" value="YdjA-like"/>
    <property type="match status" value="1"/>
</dbReference>
<comment type="caution">
    <text evidence="10">The sequence shown here is derived from an EMBL/GenBank/DDBJ whole genome shotgun (WGS) entry which is preliminary data.</text>
</comment>
<feature type="binding site" description="in other chain" evidence="8">
    <location>
        <begin position="15"/>
        <end position="17"/>
    </location>
    <ligand>
        <name>FMN</name>
        <dbReference type="ChEBI" id="CHEBI:58210"/>
        <note>ligand shared between dimeric partners</note>
    </ligand>
</feature>
<keyword evidence="6 7" id="KW-0520">NAD</keyword>
<dbReference type="AlphaFoldDB" id="A0A5C4NML2"/>
<dbReference type="InterPro" id="IPR026021">
    <property type="entry name" value="YdjA-like"/>
</dbReference>
<dbReference type="RefSeq" id="WP_139079642.1">
    <property type="nucleotide sequence ID" value="NZ_VDFV01000001.1"/>
</dbReference>
<comment type="cofactor">
    <cofactor evidence="8">
        <name>FMN</name>
        <dbReference type="ChEBI" id="CHEBI:58210"/>
    </cofactor>
    <text evidence="8">Binds 1 FMN per subunit.</text>
</comment>
<dbReference type="EC" id="1.-.-.-" evidence="7"/>
<feature type="binding site" evidence="8">
    <location>
        <position position="42"/>
    </location>
    <ligand>
        <name>FMN</name>
        <dbReference type="ChEBI" id="CHEBI:58210"/>
        <note>ligand shared between dimeric partners</note>
    </ligand>
</feature>
<dbReference type="Proteomes" id="UP000305709">
    <property type="component" value="Unassembled WGS sequence"/>
</dbReference>
<proteinExistence type="inferred from homology"/>
<feature type="binding site" description="in other chain" evidence="8">
    <location>
        <begin position="138"/>
        <end position="140"/>
    </location>
    <ligand>
        <name>FMN</name>
        <dbReference type="ChEBI" id="CHEBI:58210"/>
        <note>ligand shared between dimeric partners</note>
    </ligand>
</feature>
<protein>
    <recommendedName>
        <fullName evidence="7">Putative NAD(P)H nitroreductase</fullName>
        <ecNumber evidence="7">1.-.-.-</ecNumber>
    </recommendedName>
</protein>
<keyword evidence="4 7" id="KW-0521">NADP</keyword>
<dbReference type="InterPro" id="IPR029479">
    <property type="entry name" value="Nitroreductase"/>
</dbReference>
<evidence type="ECO:0000256" key="2">
    <source>
        <dbReference type="ARBA" id="ARBA00022630"/>
    </source>
</evidence>
<keyword evidence="2 7" id="KW-0285">Flavoprotein</keyword>
<sequence length="192" mass="20985">MPDPTSAALDFLLTRRSRPARTLGLPVPAPEELARLLTAATRVPDHGKLEPWRFLVLTRPATDRLARLVEEIGPNLGIEPEKIAKAASQYAMADLAVVVVQVPRPTEKVPAIEQTYSTGAVCLQLLNAAIASGWGANWLTGWPVYNETFRREGLGLSEDERVAGVIHIGTPKADTPDRPRPDLARLVTWVET</sequence>
<accession>A0A5C4NML2</accession>
<dbReference type="InterPro" id="IPR000415">
    <property type="entry name" value="Nitroreductase-like"/>
</dbReference>
<keyword evidence="3 7" id="KW-0288">FMN</keyword>
<keyword evidence="11" id="KW-1185">Reference proteome</keyword>
<dbReference type="PIRSF" id="PIRSF000232">
    <property type="entry name" value="YdjA"/>
    <property type="match status" value="1"/>
</dbReference>
<gene>
    <name evidence="10" type="ORF">FHG71_00460</name>
</gene>
<evidence type="ECO:0000256" key="5">
    <source>
        <dbReference type="ARBA" id="ARBA00023002"/>
    </source>
</evidence>
<evidence type="ECO:0000313" key="11">
    <source>
        <dbReference type="Proteomes" id="UP000305709"/>
    </source>
</evidence>
<evidence type="ECO:0000256" key="1">
    <source>
        <dbReference type="ARBA" id="ARBA00007118"/>
    </source>
</evidence>
<evidence type="ECO:0000256" key="4">
    <source>
        <dbReference type="ARBA" id="ARBA00022857"/>
    </source>
</evidence>
<organism evidence="10 11">
    <name type="scientific">Rubellimicrobium roseum</name>
    <dbReference type="NCBI Taxonomy" id="687525"/>
    <lineage>
        <taxon>Bacteria</taxon>
        <taxon>Pseudomonadati</taxon>
        <taxon>Pseudomonadota</taxon>
        <taxon>Alphaproteobacteria</taxon>
        <taxon>Rhodobacterales</taxon>
        <taxon>Roseobacteraceae</taxon>
        <taxon>Rubellimicrobium</taxon>
    </lineage>
</organism>
<dbReference type="EMBL" id="VDFV01000001">
    <property type="protein sequence ID" value="TNC74648.1"/>
    <property type="molecule type" value="Genomic_DNA"/>
</dbReference>
<feature type="domain" description="Nitroreductase" evidence="9">
    <location>
        <begin position="26"/>
        <end position="169"/>
    </location>
</feature>
<dbReference type="PANTHER" id="PTHR43821:SF1">
    <property type="entry name" value="NAD(P)H NITROREDUCTASE YDJA-RELATED"/>
    <property type="match status" value="1"/>
</dbReference>
<reference evidence="10 11" key="1">
    <citation type="submission" date="2019-06" db="EMBL/GenBank/DDBJ databases">
        <authorList>
            <person name="Jiang L."/>
        </authorList>
    </citation>
    <scope>NUCLEOTIDE SEQUENCE [LARGE SCALE GENOMIC DNA]</scope>
    <source>
        <strain evidence="10 11">YIM 48858</strain>
    </source>
</reference>
<dbReference type="GO" id="GO:0016491">
    <property type="term" value="F:oxidoreductase activity"/>
    <property type="evidence" value="ECO:0007669"/>
    <property type="project" value="UniProtKB-UniRule"/>
</dbReference>
<evidence type="ECO:0000256" key="8">
    <source>
        <dbReference type="PIRSR" id="PIRSR000232-1"/>
    </source>
</evidence>
<dbReference type="SUPFAM" id="SSF55469">
    <property type="entry name" value="FMN-dependent nitroreductase-like"/>
    <property type="match status" value="1"/>
</dbReference>
<dbReference type="OrthoDB" id="9804207at2"/>
<evidence type="ECO:0000259" key="9">
    <source>
        <dbReference type="Pfam" id="PF00881"/>
    </source>
</evidence>
<dbReference type="InterPro" id="IPR052530">
    <property type="entry name" value="NAD(P)H_nitroreductase"/>
</dbReference>
<dbReference type="Gene3D" id="3.40.109.10">
    <property type="entry name" value="NADH Oxidase"/>
    <property type="match status" value="1"/>
</dbReference>
<comment type="similarity">
    <text evidence="1 7">Belongs to the nitroreductase family.</text>
</comment>
<evidence type="ECO:0000256" key="6">
    <source>
        <dbReference type="ARBA" id="ARBA00023027"/>
    </source>
</evidence>
<feature type="binding site" evidence="8">
    <location>
        <position position="46"/>
    </location>
    <ligand>
        <name>FMN</name>
        <dbReference type="ChEBI" id="CHEBI:58210"/>
        <note>ligand shared between dimeric partners</note>
    </ligand>
</feature>
<keyword evidence="5 7" id="KW-0560">Oxidoreductase</keyword>
<evidence type="ECO:0000256" key="7">
    <source>
        <dbReference type="PIRNR" id="PIRNR000232"/>
    </source>
</evidence>